<sequence>MKLQFIIDIATVPPGSLSVKKRAGIQCKSCLRLHMRKISHGSSTKSVPHCESIYGSEDWSYAKLVYPFCRTQVKDCSYIPWRKL</sequence>
<protein>
    <submittedName>
        <fullName evidence="1">Uncharacterized protein</fullName>
    </submittedName>
</protein>
<reference evidence="1" key="1">
    <citation type="journal article" date="2015" name="Nature">
        <title>Complex archaea that bridge the gap between prokaryotes and eukaryotes.</title>
        <authorList>
            <person name="Spang A."/>
            <person name="Saw J.H."/>
            <person name="Jorgensen S.L."/>
            <person name="Zaremba-Niedzwiedzka K."/>
            <person name="Martijn J."/>
            <person name="Lind A.E."/>
            <person name="van Eijk R."/>
            <person name="Schleper C."/>
            <person name="Guy L."/>
            <person name="Ettema T.J."/>
        </authorList>
    </citation>
    <scope>NUCLEOTIDE SEQUENCE</scope>
</reference>
<accession>A0A0F9F7E9</accession>
<comment type="caution">
    <text evidence="1">The sequence shown here is derived from an EMBL/GenBank/DDBJ whole genome shotgun (WGS) entry which is preliminary data.</text>
</comment>
<organism evidence="1">
    <name type="scientific">marine sediment metagenome</name>
    <dbReference type="NCBI Taxonomy" id="412755"/>
    <lineage>
        <taxon>unclassified sequences</taxon>
        <taxon>metagenomes</taxon>
        <taxon>ecological metagenomes</taxon>
    </lineage>
</organism>
<dbReference type="AlphaFoldDB" id="A0A0F9F7E9"/>
<gene>
    <name evidence="1" type="ORF">LCGC14_1986150</name>
</gene>
<evidence type="ECO:0000313" key="1">
    <source>
        <dbReference type="EMBL" id="KKL82294.1"/>
    </source>
</evidence>
<proteinExistence type="predicted"/>
<name>A0A0F9F7E9_9ZZZZ</name>
<dbReference type="EMBL" id="LAZR01022312">
    <property type="protein sequence ID" value="KKL82294.1"/>
    <property type="molecule type" value="Genomic_DNA"/>
</dbReference>